<dbReference type="KEGG" id="surl:BI350_10810"/>
<name>A0A1D8JH09_9BACL</name>
<dbReference type="AlphaFoldDB" id="A0A1D8JH09"/>
<dbReference type="Gene3D" id="3.40.50.300">
    <property type="entry name" value="P-loop containing nucleotide triphosphate hydrolases"/>
    <property type="match status" value="1"/>
</dbReference>
<protein>
    <submittedName>
        <fullName evidence="1">Shikimate kinase</fullName>
    </submittedName>
</protein>
<organism evidence="1 2">
    <name type="scientific">Sporosarcina ureilytica</name>
    <dbReference type="NCBI Taxonomy" id="298596"/>
    <lineage>
        <taxon>Bacteria</taxon>
        <taxon>Bacillati</taxon>
        <taxon>Bacillota</taxon>
        <taxon>Bacilli</taxon>
        <taxon>Bacillales</taxon>
        <taxon>Caryophanaceae</taxon>
        <taxon>Sporosarcina</taxon>
    </lineage>
</organism>
<keyword evidence="1" id="KW-0418">Kinase</keyword>
<gene>
    <name evidence="1" type="ORF">BI350_10810</name>
</gene>
<keyword evidence="2" id="KW-1185">Reference proteome</keyword>
<dbReference type="SUPFAM" id="SSF52540">
    <property type="entry name" value="P-loop containing nucleoside triphosphate hydrolases"/>
    <property type="match status" value="1"/>
</dbReference>
<dbReference type="EMBL" id="CP017560">
    <property type="protein sequence ID" value="AOV07978.1"/>
    <property type="molecule type" value="Genomic_DNA"/>
</dbReference>
<dbReference type="GO" id="GO:0016301">
    <property type="term" value="F:kinase activity"/>
    <property type="evidence" value="ECO:0007669"/>
    <property type="project" value="UniProtKB-KW"/>
</dbReference>
<accession>A0A1D8JH09</accession>
<keyword evidence="1" id="KW-0808">Transferase</keyword>
<dbReference type="InterPro" id="IPR027417">
    <property type="entry name" value="P-loop_NTPase"/>
</dbReference>
<evidence type="ECO:0000313" key="2">
    <source>
        <dbReference type="Proteomes" id="UP000185746"/>
    </source>
</evidence>
<reference evidence="1 2" key="1">
    <citation type="submission" date="2016-09" db="EMBL/GenBank/DDBJ databases">
        <title>Complete genome sequence of the Lysinibacillus sphaericus LMG 22257, a specie of Bacillus with ureolytic activity that can effectively biodeposit calcium carbonate.</title>
        <authorList>
            <person name="Yan W."/>
        </authorList>
    </citation>
    <scope>NUCLEOTIDE SEQUENCE [LARGE SCALE GENOMIC DNA]</scope>
    <source>
        <strain evidence="1 2">LMG 22257</strain>
    </source>
</reference>
<dbReference type="RefSeq" id="WP_075528127.1">
    <property type="nucleotide sequence ID" value="NZ_CP017560.1"/>
</dbReference>
<dbReference type="Proteomes" id="UP000185746">
    <property type="component" value="Chromosome"/>
</dbReference>
<sequence length="185" mass="21864">MKFILIFGPQAVGKMTVGQELAKVTDMKLFHNHMTIEFLEPLFGFSPETWKLSSLFRTEIFRVVAKSNLKGLIFTYVWAFDQQEYWDFVNKTRGIFDSQGATTYFVELEADIKERLERNKSPHRLKQKPTKRNIEWSEYELKETMKKHRLNSNKGEIKSENYIKINNTDLDAREVAEIISEKFNL</sequence>
<evidence type="ECO:0000313" key="1">
    <source>
        <dbReference type="EMBL" id="AOV07978.1"/>
    </source>
</evidence>
<proteinExistence type="predicted"/>